<dbReference type="AlphaFoldDB" id="A0A1M4Z781"/>
<dbReference type="STRING" id="2017.SAMN05444320_102629"/>
<evidence type="ECO:0000313" key="2">
    <source>
        <dbReference type="Proteomes" id="UP000184501"/>
    </source>
</evidence>
<gene>
    <name evidence="1" type="ORF">SAMN05444320_102629</name>
</gene>
<evidence type="ECO:0000313" key="1">
    <source>
        <dbReference type="EMBL" id="SHF13943.1"/>
    </source>
</evidence>
<reference evidence="1 2" key="1">
    <citation type="submission" date="2016-11" db="EMBL/GenBank/DDBJ databases">
        <authorList>
            <person name="Jaros S."/>
            <person name="Januszkiewicz K."/>
            <person name="Wedrychowicz H."/>
        </authorList>
    </citation>
    <scope>NUCLEOTIDE SEQUENCE [LARGE SCALE GENOMIC DNA]</scope>
    <source>
        <strain evidence="1 2">DSM 44523</strain>
    </source>
</reference>
<proteinExistence type="predicted"/>
<keyword evidence="2" id="KW-1185">Reference proteome</keyword>
<sequence length="61" mass="7428">MLEFRCELMRCVTPEEAAEWDERMAERRSRRVRVVLPTTPIEEQVRAWRRRQRQAVDRGGQ</sequence>
<name>A0A1M4Z781_STRHI</name>
<organism evidence="1 2">
    <name type="scientific">Streptoalloteichus hindustanus</name>
    <dbReference type="NCBI Taxonomy" id="2017"/>
    <lineage>
        <taxon>Bacteria</taxon>
        <taxon>Bacillati</taxon>
        <taxon>Actinomycetota</taxon>
        <taxon>Actinomycetes</taxon>
        <taxon>Pseudonocardiales</taxon>
        <taxon>Pseudonocardiaceae</taxon>
        <taxon>Streptoalloteichus</taxon>
    </lineage>
</organism>
<accession>A0A1M4Z781</accession>
<protein>
    <submittedName>
        <fullName evidence="1">Uncharacterized protein</fullName>
    </submittedName>
</protein>
<dbReference type="Proteomes" id="UP000184501">
    <property type="component" value="Unassembled WGS sequence"/>
</dbReference>
<dbReference type="EMBL" id="FQVN01000002">
    <property type="protein sequence ID" value="SHF13943.1"/>
    <property type="molecule type" value="Genomic_DNA"/>
</dbReference>